<evidence type="ECO:0000256" key="1">
    <source>
        <dbReference type="ARBA" id="ARBA00004123"/>
    </source>
</evidence>
<feature type="domain" description="TFIIS N-terminal" evidence="8">
    <location>
        <begin position="634"/>
        <end position="709"/>
    </location>
</feature>
<dbReference type="CDD" id="cd00183">
    <property type="entry name" value="TFIIS_I"/>
    <property type="match status" value="1"/>
</dbReference>
<evidence type="ECO:0000313" key="10">
    <source>
        <dbReference type="EMBL" id="CAL4802624.1"/>
    </source>
</evidence>
<dbReference type="Gene3D" id="2.20.70.10">
    <property type="match status" value="1"/>
</dbReference>
<feature type="region of interest" description="Disordered" evidence="6">
    <location>
        <begin position="1810"/>
        <end position="1843"/>
    </location>
</feature>
<dbReference type="Gene3D" id="1.20.930.10">
    <property type="entry name" value="Conserved domain common to transcription factors TFIIS, elongin A, CRSP70"/>
    <property type="match status" value="1"/>
</dbReference>
<evidence type="ECO:0000256" key="4">
    <source>
        <dbReference type="ARBA" id="ARBA00047545"/>
    </source>
</evidence>
<dbReference type="OrthoDB" id="429315at2759"/>
<feature type="compositionally biased region" description="Pro residues" evidence="6">
    <location>
        <begin position="887"/>
        <end position="914"/>
    </location>
</feature>
<feature type="region of interest" description="Disordered" evidence="6">
    <location>
        <begin position="769"/>
        <end position="1123"/>
    </location>
</feature>
<comment type="caution">
    <text evidence="9">The sequence shown here is derived from an EMBL/GenBank/DDBJ whole genome shotgun (WGS) entry which is preliminary data.</text>
</comment>
<evidence type="ECO:0000259" key="8">
    <source>
        <dbReference type="PROSITE" id="PS51319"/>
    </source>
</evidence>
<feature type="compositionally biased region" description="Basic and acidic residues" evidence="6">
    <location>
        <begin position="456"/>
        <end position="468"/>
    </location>
</feature>
<dbReference type="PROSITE" id="PS50020">
    <property type="entry name" value="WW_DOMAIN_2"/>
    <property type="match status" value="1"/>
</dbReference>
<evidence type="ECO:0000256" key="5">
    <source>
        <dbReference type="PROSITE-ProRule" id="PRU00649"/>
    </source>
</evidence>
<feature type="compositionally biased region" description="Low complexity" evidence="6">
    <location>
        <begin position="1074"/>
        <end position="1101"/>
    </location>
</feature>
<dbReference type="InterPro" id="IPR035441">
    <property type="entry name" value="TFIIS/LEDGF_dom_sf"/>
</dbReference>
<dbReference type="InterPro" id="IPR001202">
    <property type="entry name" value="WW_dom"/>
</dbReference>
<proteinExistence type="predicted"/>
<dbReference type="InterPro" id="IPR029058">
    <property type="entry name" value="AB_hydrolase_fold"/>
</dbReference>
<dbReference type="SMART" id="SM00509">
    <property type="entry name" value="TFS2N"/>
    <property type="match status" value="1"/>
</dbReference>
<feature type="region of interest" description="Disordered" evidence="6">
    <location>
        <begin position="431"/>
        <end position="636"/>
    </location>
</feature>
<feature type="compositionally biased region" description="Low complexity" evidence="6">
    <location>
        <begin position="568"/>
        <end position="581"/>
    </location>
</feature>
<feature type="compositionally biased region" description="Basic and acidic residues" evidence="6">
    <location>
        <begin position="827"/>
        <end position="841"/>
    </location>
</feature>
<dbReference type="EMBL" id="CAMXCT010006524">
    <property type="protein sequence ID" value="CAI4015312.1"/>
    <property type="molecule type" value="Genomic_DNA"/>
</dbReference>
<dbReference type="CDD" id="cd00201">
    <property type="entry name" value="WW"/>
    <property type="match status" value="1"/>
</dbReference>
<feature type="compositionally biased region" description="Basic and acidic residues" evidence="6">
    <location>
        <begin position="1761"/>
        <end position="1770"/>
    </location>
</feature>
<evidence type="ECO:0000259" key="7">
    <source>
        <dbReference type="PROSITE" id="PS50020"/>
    </source>
</evidence>
<feature type="compositionally biased region" description="Low complexity" evidence="6">
    <location>
        <begin position="622"/>
        <end position="636"/>
    </location>
</feature>
<keyword evidence="2 5" id="KW-0539">Nucleus</keyword>
<evidence type="ECO:0000256" key="3">
    <source>
        <dbReference type="ARBA" id="ARBA00030091"/>
    </source>
</evidence>
<dbReference type="PANTHER" id="PTHR34859:SF2">
    <property type="entry name" value="LYSM DOMAIN-CONTAINING PROTEIN"/>
    <property type="match status" value="1"/>
</dbReference>
<dbReference type="GO" id="GO:0140955">
    <property type="term" value="F:histone H3K36 trimethyltransferase activity"/>
    <property type="evidence" value="ECO:0007669"/>
    <property type="project" value="UniProtKB-EC"/>
</dbReference>
<dbReference type="InterPro" id="IPR003617">
    <property type="entry name" value="TFIIS/CRSP70_N_sub"/>
</dbReference>
<dbReference type="SMART" id="SM00456">
    <property type="entry name" value="WW"/>
    <property type="match status" value="1"/>
</dbReference>
<evidence type="ECO:0000313" key="9">
    <source>
        <dbReference type="EMBL" id="CAI4015312.1"/>
    </source>
</evidence>
<feature type="domain" description="WW" evidence="7">
    <location>
        <begin position="188"/>
        <end position="227"/>
    </location>
</feature>
<evidence type="ECO:0000256" key="2">
    <source>
        <dbReference type="ARBA" id="ARBA00023242"/>
    </source>
</evidence>
<feature type="compositionally biased region" description="Acidic residues" evidence="6">
    <location>
        <begin position="1745"/>
        <end position="1760"/>
    </location>
</feature>
<dbReference type="GO" id="GO:0005634">
    <property type="term" value="C:nucleus"/>
    <property type="evidence" value="ECO:0007669"/>
    <property type="project" value="UniProtKB-SubCell"/>
</dbReference>
<reference evidence="9" key="1">
    <citation type="submission" date="2022-10" db="EMBL/GenBank/DDBJ databases">
        <authorList>
            <person name="Chen Y."/>
            <person name="Dougan E. K."/>
            <person name="Chan C."/>
            <person name="Rhodes N."/>
            <person name="Thang M."/>
        </authorList>
    </citation>
    <scope>NUCLEOTIDE SEQUENCE</scope>
</reference>
<dbReference type="Pfam" id="PF08711">
    <property type="entry name" value="Med26"/>
    <property type="match status" value="1"/>
</dbReference>
<organism evidence="9">
    <name type="scientific">Cladocopium goreaui</name>
    <dbReference type="NCBI Taxonomy" id="2562237"/>
    <lineage>
        <taxon>Eukaryota</taxon>
        <taxon>Sar</taxon>
        <taxon>Alveolata</taxon>
        <taxon>Dinophyceae</taxon>
        <taxon>Suessiales</taxon>
        <taxon>Symbiodiniaceae</taxon>
        <taxon>Cladocopium</taxon>
    </lineage>
</organism>
<dbReference type="Proteomes" id="UP001152797">
    <property type="component" value="Unassembled WGS sequence"/>
</dbReference>
<feature type="region of interest" description="Disordered" evidence="6">
    <location>
        <begin position="1741"/>
        <end position="1770"/>
    </location>
</feature>
<evidence type="ECO:0000256" key="6">
    <source>
        <dbReference type="SAM" id="MobiDB-lite"/>
    </source>
</evidence>
<feature type="compositionally biased region" description="Pro residues" evidence="6">
    <location>
        <begin position="438"/>
        <end position="454"/>
    </location>
</feature>
<dbReference type="SUPFAM" id="SSF47676">
    <property type="entry name" value="Conserved domain common to transcription factors TFIIS, elongin A, CRSP70"/>
    <property type="match status" value="1"/>
</dbReference>
<dbReference type="EMBL" id="CAMXCT020006524">
    <property type="protein sequence ID" value="CAL1168687.1"/>
    <property type="molecule type" value="Genomic_DNA"/>
</dbReference>
<feature type="compositionally biased region" description="Low complexity" evidence="6">
    <location>
        <begin position="1053"/>
        <end position="1064"/>
    </location>
</feature>
<dbReference type="InterPro" id="IPR036020">
    <property type="entry name" value="WW_dom_sf"/>
</dbReference>
<dbReference type="SUPFAM" id="SSF53474">
    <property type="entry name" value="alpha/beta-Hydrolases"/>
    <property type="match status" value="1"/>
</dbReference>
<feature type="compositionally biased region" description="Basic and acidic residues" evidence="6">
    <location>
        <begin position="936"/>
        <end position="952"/>
    </location>
</feature>
<comment type="catalytic activity">
    <reaction evidence="4">
        <text>L-lysyl(36)-[histone H3] + 3 S-adenosyl-L-methionine = N(6),N(6),N(6)-trimethyl-L-lysyl(36)-[histone H3] + 3 S-adenosyl-L-homocysteine + 3 H(+)</text>
        <dbReference type="Rhea" id="RHEA:60324"/>
        <dbReference type="Rhea" id="RHEA-COMP:9785"/>
        <dbReference type="Rhea" id="RHEA-COMP:15536"/>
        <dbReference type="ChEBI" id="CHEBI:15378"/>
        <dbReference type="ChEBI" id="CHEBI:29969"/>
        <dbReference type="ChEBI" id="CHEBI:57856"/>
        <dbReference type="ChEBI" id="CHEBI:59789"/>
        <dbReference type="ChEBI" id="CHEBI:61961"/>
        <dbReference type="EC" id="2.1.1.359"/>
    </reaction>
</comment>
<gene>
    <name evidence="9" type="ORF">C1SCF055_LOCUS40148</name>
</gene>
<feature type="compositionally biased region" description="Pro residues" evidence="6">
    <location>
        <begin position="1011"/>
        <end position="1033"/>
    </location>
</feature>
<dbReference type="SUPFAM" id="SSF51045">
    <property type="entry name" value="WW domain"/>
    <property type="match status" value="1"/>
</dbReference>
<evidence type="ECO:0000313" key="11">
    <source>
        <dbReference type="Proteomes" id="UP001152797"/>
    </source>
</evidence>
<reference evidence="10 11" key="2">
    <citation type="submission" date="2024-05" db="EMBL/GenBank/DDBJ databases">
        <authorList>
            <person name="Chen Y."/>
            <person name="Shah S."/>
            <person name="Dougan E. K."/>
            <person name="Thang M."/>
            <person name="Chan C."/>
        </authorList>
    </citation>
    <scope>NUCLEOTIDE SEQUENCE [LARGE SCALE GENOMIC DNA]</scope>
</reference>
<dbReference type="InterPro" id="IPR017923">
    <property type="entry name" value="TFIIS_N"/>
</dbReference>
<keyword evidence="11" id="KW-1185">Reference proteome</keyword>
<name>A0A9P1GLF1_9DINO</name>
<dbReference type="Gene3D" id="3.40.50.1820">
    <property type="entry name" value="alpha/beta hydrolase"/>
    <property type="match status" value="1"/>
</dbReference>
<feature type="compositionally biased region" description="Low complexity" evidence="6">
    <location>
        <begin position="542"/>
        <end position="554"/>
    </location>
</feature>
<feature type="compositionally biased region" description="Acidic residues" evidence="6">
    <location>
        <begin position="470"/>
        <end position="489"/>
    </location>
</feature>
<feature type="compositionally biased region" description="Low complexity" evidence="6">
    <location>
        <begin position="501"/>
        <end position="534"/>
    </location>
</feature>
<dbReference type="EMBL" id="CAMXCT030006524">
    <property type="protein sequence ID" value="CAL4802624.1"/>
    <property type="molecule type" value="Genomic_DNA"/>
</dbReference>
<dbReference type="PROSITE" id="PS51319">
    <property type="entry name" value="TFIIS_N"/>
    <property type="match status" value="1"/>
</dbReference>
<accession>A0A9P1GLF1</accession>
<feature type="compositionally biased region" description="Low complexity" evidence="6">
    <location>
        <begin position="915"/>
        <end position="935"/>
    </location>
</feature>
<sequence length="1909" mass="207987">MAQGDRREDCEMCTQKTKMKESIQAKLHLAAGSRHRHRSCHQNDWASRLRRALDRRLRRRGQLQSWLSRQEKPLAKLHEGNEKANGNAPLRCLGRPKPRRAWRVTARRPHGCEARAAGISYACNVRSAEEPEEDSSKVQETGFFQTLWQGATAAIGVVRYVSQFCLYLGIDVAAEPDLITEVDDYLKRPLPEGWSTHQTGEDCEYGAGYTYFMNASTGKTQWTRPDEDEFLQHLRSKMKRKPTAGSRLFFAEFRDRNRREKWAALEDQIDHLSGMRPLLRALPEGSAEPAHASSSIFHVVLYNRFPVLYPAVVEGFASYFGLGSVAQFAAAELRHFWVAKAVFVDQGAGTVLLAYPLNIFVYWKGFCQDIGVSRPTEPTEPEEKIFPTAAGNAKKQTRAAYSFAAGARAARAVGCMWTPCAMRLEESAEMVPHSDLAPPEPPMGPATPKAPPTPKQEVEGKETPRQEAAESGESDPDAGEKETPEEEESTLLHPEADSGEADAAVAAAAAAAEAAAEAAEAAEAAPSPEAAVSSKEAEKTLLPEAPEAEALAETVDQPQLEEDESTLPQPEAEPVEAADAASPMEEAVSAEASPTPVPEHAEPAEPSVEATSAEGPTEEAPAEVPEVPSSPRSSSLFSLAEQLQLQQGDEPRRIVEILEELERIPVTVELLRQTQLGVISQPFKDHDDADVRKVAKRLRRSWKDLIAATAEANEAPMPPAEEVSMPDTAVAPEAQHGMVPPEKEEELTVEEEADKLLKEMEEINTKMDSPKLQRKVGGTEDATELFGSTPREPQLEHVGAPKHLFRPSSASSAAPRRHSAVQDADEVFGKSPRDGAWETPEHVGAPKHLLRPTSAQARRPSLEEVLSGSAPPAKGTFARAATLSLNPLPPTPLPSTAAPPPPKQLPKAPAPPKQLPAAKQAPQLPAPKALPAMPAKAEKVLPKAEAEMEQKVSEAAPAPEPPTVGELAPEPPKVAEAPTTPPKVSEPSPVQSAQPAEPAVSMAPRVMALLPPAPLPPAPAPAPASAPPPPPKTGSPSRKKPSMAPLPPVPEIEQAQAEQEASSESSEELLPETPVAKHAAQAAPAPPTAAGYPKMAEAPAAPGGGAGYPQGELPARPQPQMNAGLPSAARRQRAELVSNLQYLCRLFLETREQLYAAHEGTETEAIDSIPTGRDLTSPELPERLQTQSIVEELEVVGTRFHYQLQRGRGPNSGWISSKLKGRPLLVRADVRDTGKHLGNNAPIPELLYVQGSEKHGTLREVQGTLDDLEQGVLKHLEGNPSAASKQFQGLLEDMLFLAWRRENRQRVLLFLGKQLEFCSKKPQLKEAARIICEELCLVSWASSMVDVEYYSFRDEQSPLVLLCGFGGSHLDDLQPAIEHWTEKGFGVLAFGPARLGREDMLDLIHAKLLELSRGRSVFVHLFSDGGFGFARALLSMWDESWRKQQTQEDPHLALKCIICDGAGLLPHEDVPIDPTDESPVEPLQPEATGNSEALKQMTFTALAFFTGCGLNMLMNFGACQAFHEEPANSFGKTLVESANSGQLAGKLSSAPRGPLLGIWRLLREVPVLLIASKGDRVVPLERSLSLVTWFRKLPERQLVQGQRWKETSILEEDGMAVHTLILEKALHCKAMTSHAVEYWEAVDDLANCDGLREELDAVRFRRLLEETLGQSHGAMPKPLIRLLRSFGRRALYGRRRSPYGRRAFAQFQQACTGQGPKGFVLGAVPQILRLMDRLVDEGRRTMPDAVEDGGDDPWLDGMPEETEKGRGLPDWEKLDGILSEPQNLESLQAEADAFLAETSMPKPLCLSKAERAETTAEPPDSGSFAPRGRRPATAVPGDDGADAKQGRRLFASVGPYYSCDPELLLKVAKAPLPNLDTLVRFLRGDRIRVVSMGTCDGQRDFSMTFSSRI</sequence>
<protein>
    <recommendedName>
        <fullName evidence="3">SET domain-containing protein 2</fullName>
    </recommendedName>
</protein>
<comment type="subcellular location">
    <subcellularLocation>
        <location evidence="1 5">Nucleus</location>
    </subcellularLocation>
</comment>
<dbReference type="PANTHER" id="PTHR34859">
    <property type="entry name" value="UNNAMED PRODUCT"/>
    <property type="match status" value="1"/>
</dbReference>